<evidence type="ECO:0000313" key="2">
    <source>
        <dbReference type="Proteomes" id="UP001156882"/>
    </source>
</evidence>
<comment type="caution">
    <text evidence="1">The sequence shown here is derived from an EMBL/GenBank/DDBJ whole genome shotgun (WGS) entry which is preliminary data.</text>
</comment>
<evidence type="ECO:0000313" key="1">
    <source>
        <dbReference type="EMBL" id="GLS22428.1"/>
    </source>
</evidence>
<dbReference type="Proteomes" id="UP001156882">
    <property type="component" value="Unassembled WGS sequence"/>
</dbReference>
<sequence length="91" mass="10031">MVGCKANAGASRNCGWLLPLVKASLPALFISEMFWKARIIDPLDVCDIAALCRAASVIGEPFQLIVAKGWPRLLKFEGGMTSVSREQPRWR</sequence>
<organism evidence="1 2">
    <name type="scientific">Labrys miyagiensis</name>
    <dbReference type="NCBI Taxonomy" id="346912"/>
    <lineage>
        <taxon>Bacteria</taxon>
        <taxon>Pseudomonadati</taxon>
        <taxon>Pseudomonadota</taxon>
        <taxon>Alphaproteobacteria</taxon>
        <taxon>Hyphomicrobiales</taxon>
        <taxon>Xanthobacteraceae</taxon>
        <taxon>Labrys</taxon>
    </lineage>
</organism>
<keyword evidence="2" id="KW-1185">Reference proteome</keyword>
<protein>
    <submittedName>
        <fullName evidence="1">Uncharacterized protein</fullName>
    </submittedName>
</protein>
<accession>A0ABQ6CQ34</accession>
<dbReference type="EMBL" id="BSPC01000063">
    <property type="protein sequence ID" value="GLS22428.1"/>
    <property type="molecule type" value="Genomic_DNA"/>
</dbReference>
<proteinExistence type="predicted"/>
<name>A0ABQ6CQ34_9HYPH</name>
<gene>
    <name evidence="1" type="ORF">GCM10007874_54460</name>
</gene>
<reference evidence="2" key="1">
    <citation type="journal article" date="2019" name="Int. J. Syst. Evol. Microbiol.">
        <title>The Global Catalogue of Microorganisms (GCM) 10K type strain sequencing project: providing services to taxonomists for standard genome sequencing and annotation.</title>
        <authorList>
            <consortium name="The Broad Institute Genomics Platform"/>
            <consortium name="The Broad Institute Genome Sequencing Center for Infectious Disease"/>
            <person name="Wu L."/>
            <person name="Ma J."/>
        </authorList>
    </citation>
    <scope>NUCLEOTIDE SEQUENCE [LARGE SCALE GENOMIC DNA]</scope>
    <source>
        <strain evidence="2">NBRC 101365</strain>
    </source>
</reference>